<dbReference type="AlphaFoldDB" id="A0AA35R361"/>
<dbReference type="SMART" id="SM00237">
    <property type="entry name" value="Calx_beta"/>
    <property type="match status" value="2"/>
</dbReference>
<protein>
    <recommendedName>
        <fullName evidence="5">Calx-beta domain-containing protein</fullName>
    </recommendedName>
</protein>
<proteinExistence type="predicted"/>
<dbReference type="Proteomes" id="UP001174909">
    <property type="component" value="Unassembled WGS sequence"/>
</dbReference>
<gene>
    <name evidence="6" type="ORF">GBAR_LOCUS3395</name>
</gene>
<dbReference type="PANTHER" id="PTHR11878">
    <property type="entry name" value="SODIUM/CALCIUM EXCHANGER"/>
    <property type="match status" value="1"/>
</dbReference>
<organism evidence="6 7">
    <name type="scientific">Geodia barretti</name>
    <name type="common">Barrett's horny sponge</name>
    <dbReference type="NCBI Taxonomy" id="519541"/>
    <lineage>
        <taxon>Eukaryota</taxon>
        <taxon>Metazoa</taxon>
        <taxon>Porifera</taxon>
        <taxon>Demospongiae</taxon>
        <taxon>Heteroscleromorpha</taxon>
        <taxon>Tetractinellida</taxon>
        <taxon>Astrophorina</taxon>
        <taxon>Geodiidae</taxon>
        <taxon>Geodia</taxon>
    </lineage>
</organism>
<dbReference type="GO" id="GO:0030001">
    <property type="term" value="P:metal ion transport"/>
    <property type="evidence" value="ECO:0007669"/>
    <property type="project" value="TreeGrafter"/>
</dbReference>
<evidence type="ECO:0000313" key="6">
    <source>
        <dbReference type="EMBL" id="CAI8002447.1"/>
    </source>
</evidence>
<sequence>MTFFSVSEGVGYVELCANVSFPEITCPIEFPFEVGLSTADGTAVETMDYGAIDVILMFDICETRKCVNVTITEDLVDEPLEFFTYTLTRTPSLDPRIELNPTDGRVEIIDNDVNITVGYNPISYVASEGQGSVELTIVIFDPPVGGAPRPFTLVINTQDGTAIAGAPDNDYNAVIGEIVQFNVGETFQTHRIIINDDMMCENDPNEFFFSNIALDSGVQPIFVIQPQATVTINDDAEPECLPIEVGYEFSVYTTTEGIGVVTLCAVVTNFPGGSPRPFTINATTEDGSAVSGDDYVGVVDVPLMFQVGDDRVCHNVVIIDDDDCETPFEDFFSNLEYGSGDMPIIITRDRTRVIINDTAEPECEPITVGYNPATYYDN</sequence>
<evidence type="ECO:0000313" key="7">
    <source>
        <dbReference type="Proteomes" id="UP001174909"/>
    </source>
</evidence>
<dbReference type="InterPro" id="IPR051171">
    <property type="entry name" value="CaCA"/>
</dbReference>
<comment type="caution">
    <text evidence="6">The sequence shown here is derived from an EMBL/GenBank/DDBJ whole genome shotgun (WGS) entry which is preliminary data.</text>
</comment>
<evidence type="ECO:0000259" key="5">
    <source>
        <dbReference type="SMART" id="SM00237"/>
    </source>
</evidence>
<dbReference type="InterPro" id="IPR003644">
    <property type="entry name" value="Calx_beta"/>
</dbReference>
<dbReference type="Gene3D" id="2.60.40.2030">
    <property type="match status" value="3"/>
</dbReference>
<evidence type="ECO:0000256" key="2">
    <source>
        <dbReference type="ARBA" id="ARBA00022737"/>
    </source>
</evidence>
<dbReference type="InterPro" id="IPR038081">
    <property type="entry name" value="CalX-like_sf"/>
</dbReference>
<keyword evidence="1" id="KW-0732">Signal</keyword>
<keyword evidence="7" id="KW-1185">Reference proteome</keyword>
<keyword evidence="4" id="KW-0813">Transport</keyword>
<dbReference type="GO" id="GO:0007154">
    <property type="term" value="P:cell communication"/>
    <property type="evidence" value="ECO:0007669"/>
    <property type="project" value="InterPro"/>
</dbReference>
<keyword evidence="3" id="KW-0106">Calcium</keyword>
<feature type="domain" description="Calx-beta" evidence="5">
    <location>
        <begin position="228"/>
        <end position="336"/>
    </location>
</feature>
<dbReference type="PANTHER" id="PTHR11878:SF65">
    <property type="entry name" value="NA_CA-EXCHANGE PROTEIN, ISOFORM G"/>
    <property type="match status" value="1"/>
</dbReference>
<dbReference type="GO" id="GO:0016020">
    <property type="term" value="C:membrane"/>
    <property type="evidence" value="ECO:0007669"/>
    <property type="project" value="InterPro"/>
</dbReference>
<dbReference type="EMBL" id="CASHTH010000481">
    <property type="protein sequence ID" value="CAI8002447.1"/>
    <property type="molecule type" value="Genomic_DNA"/>
</dbReference>
<accession>A0AA35R361</accession>
<keyword evidence="4" id="KW-0406">Ion transport</keyword>
<evidence type="ECO:0000256" key="1">
    <source>
        <dbReference type="ARBA" id="ARBA00022729"/>
    </source>
</evidence>
<name>A0AA35R361_GEOBA</name>
<dbReference type="Pfam" id="PF03160">
    <property type="entry name" value="Calx-beta"/>
    <property type="match status" value="2"/>
</dbReference>
<keyword evidence="2" id="KW-0677">Repeat</keyword>
<evidence type="ECO:0000256" key="4">
    <source>
        <dbReference type="ARBA" id="ARBA00023065"/>
    </source>
</evidence>
<reference evidence="6" key="1">
    <citation type="submission" date="2023-03" db="EMBL/GenBank/DDBJ databases">
        <authorList>
            <person name="Steffen K."/>
            <person name="Cardenas P."/>
        </authorList>
    </citation>
    <scope>NUCLEOTIDE SEQUENCE</scope>
</reference>
<evidence type="ECO:0000256" key="3">
    <source>
        <dbReference type="ARBA" id="ARBA00022837"/>
    </source>
</evidence>
<feature type="domain" description="Calx-beta" evidence="5">
    <location>
        <begin position="104"/>
        <end position="210"/>
    </location>
</feature>
<dbReference type="SUPFAM" id="SSF141072">
    <property type="entry name" value="CalX-like"/>
    <property type="match status" value="3"/>
</dbReference>